<gene>
    <name evidence="1" type="ORF">DSO57_1035528</name>
</gene>
<proteinExistence type="predicted"/>
<name>A0ACC2ULG6_9FUNG</name>
<dbReference type="EMBL" id="QTSX02000316">
    <property type="protein sequence ID" value="KAJ9087197.1"/>
    <property type="molecule type" value="Genomic_DNA"/>
</dbReference>
<keyword evidence="2" id="KW-1185">Reference proteome</keyword>
<evidence type="ECO:0000313" key="1">
    <source>
        <dbReference type="EMBL" id="KAJ9087197.1"/>
    </source>
</evidence>
<organism evidence="1 2">
    <name type="scientific">Entomophthora muscae</name>
    <dbReference type="NCBI Taxonomy" id="34485"/>
    <lineage>
        <taxon>Eukaryota</taxon>
        <taxon>Fungi</taxon>
        <taxon>Fungi incertae sedis</taxon>
        <taxon>Zoopagomycota</taxon>
        <taxon>Entomophthoromycotina</taxon>
        <taxon>Entomophthoromycetes</taxon>
        <taxon>Entomophthorales</taxon>
        <taxon>Entomophthoraceae</taxon>
        <taxon>Entomophthora</taxon>
    </lineage>
</organism>
<dbReference type="Proteomes" id="UP001165960">
    <property type="component" value="Unassembled WGS sequence"/>
</dbReference>
<sequence length="285" mass="30686">MQLSIQTSTILFLFGSAVAHMALTEPAPRRSSHHPGYSGDVDYDIISPLGGGRSFPCRGAPVGPVYKAYKAGSNIDIHIAGSAKHNGGHCQFSMTYDQVNFAVLKTVMGNCIISTVDYQVAIPKDAPNGNVTFAWTWFNKVGNREIYMNCVDIEITGGSDNGSIKGKKMVVANLPGYPTLPESFADNYGQEMYESQPIITISPKGSPSKPKPTQTHQPTQTPTKPSPNPTQSPSKPTNPSQKCVQGKNICKDFSTLGTCLNNVYSYHTCPRGTRCMTSAGNAICK</sequence>
<evidence type="ECO:0000313" key="2">
    <source>
        <dbReference type="Proteomes" id="UP001165960"/>
    </source>
</evidence>
<reference evidence="1" key="1">
    <citation type="submission" date="2022-04" db="EMBL/GenBank/DDBJ databases">
        <title>Genome of the entomopathogenic fungus Entomophthora muscae.</title>
        <authorList>
            <person name="Elya C."/>
            <person name="Lovett B.R."/>
            <person name="Lee E."/>
            <person name="Macias A.M."/>
            <person name="Hajek A.E."/>
            <person name="De Bivort B.L."/>
            <person name="Kasson M.T."/>
            <person name="De Fine Licht H.H."/>
            <person name="Stajich J.E."/>
        </authorList>
    </citation>
    <scope>NUCLEOTIDE SEQUENCE</scope>
    <source>
        <strain evidence="1">Berkeley</strain>
    </source>
</reference>
<protein>
    <submittedName>
        <fullName evidence="1">Uncharacterized protein</fullName>
    </submittedName>
</protein>
<comment type="caution">
    <text evidence="1">The sequence shown here is derived from an EMBL/GenBank/DDBJ whole genome shotgun (WGS) entry which is preliminary data.</text>
</comment>
<accession>A0ACC2ULG6</accession>